<sequence length="204" mass="23581">MDKAELLAAFEQLLEEHPETPETEVGLAQLLTEMAALRTEVRGESRQARQTLTSLQQALETLRRESTRHEDALARARRRALEPLLREVLDWRDRLAAGVEALERWRPGWFRRWLLGKELDRLRAIIAGQRLTLTRLDQALAGMDVHRLETLDRPFEPRCMRVAEVVHDVGRPAGEVVAETRPGYRWGEEILRPAEVVVNRTEQE</sequence>
<evidence type="ECO:0000256" key="1">
    <source>
        <dbReference type="ARBA" id="ARBA00023186"/>
    </source>
</evidence>
<dbReference type="Gene3D" id="2.30.22.10">
    <property type="entry name" value="Head domain of nucleotide exchange factor GrpE"/>
    <property type="match status" value="1"/>
</dbReference>
<reference evidence="4" key="1">
    <citation type="journal article" date="2024" name="Int. J. Syst. Evol. Microbiol.">
        <title>Methylomarinovum tepidoasis sp. nov., a moderately thermophilic methanotroph of the family Methylothermaceae isolated from a deep-sea hydrothermal field.</title>
        <authorList>
            <person name="Hirayama H."/>
            <person name="Takaki Y."/>
            <person name="Abe M."/>
            <person name="Miyazaki M."/>
            <person name="Uematsu K."/>
            <person name="Matsui Y."/>
            <person name="Takai K."/>
        </authorList>
    </citation>
    <scope>NUCLEOTIDE SEQUENCE [LARGE SCALE GENOMIC DNA]</scope>
    <source>
        <strain evidence="4">IN45</strain>
    </source>
</reference>
<organism evidence="3 4">
    <name type="scientific">Methylomarinovum tepidoasis</name>
    <dbReference type="NCBI Taxonomy" id="2840183"/>
    <lineage>
        <taxon>Bacteria</taxon>
        <taxon>Pseudomonadati</taxon>
        <taxon>Pseudomonadota</taxon>
        <taxon>Gammaproteobacteria</taxon>
        <taxon>Methylococcales</taxon>
        <taxon>Methylothermaceae</taxon>
        <taxon>Methylomarinovum</taxon>
    </lineage>
</organism>
<dbReference type="GO" id="GO:0051087">
    <property type="term" value="F:protein-folding chaperone binding"/>
    <property type="evidence" value="ECO:0007669"/>
    <property type="project" value="InterPro"/>
</dbReference>
<dbReference type="Pfam" id="PF01025">
    <property type="entry name" value="GrpE"/>
    <property type="match status" value="1"/>
</dbReference>
<dbReference type="InterPro" id="IPR009012">
    <property type="entry name" value="GrpE_head"/>
</dbReference>
<dbReference type="InterPro" id="IPR000740">
    <property type="entry name" value="GrpE"/>
</dbReference>
<evidence type="ECO:0000313" key="4">
    <source>
        <dbReference type="Proteomes" id="UP001321450"/>
    </source>
</evidence>
<dbReference type="GO" id="GO:0006457">
    <property type="term" value="P:protein folding"/>
    <property type="evidence" value="ECO:0007669"/>
    <property type="project" value="InterPro"/>
</dbReference>
<gene>
    <name evidence="3" type="ORF">MIN45_P0427</name>
</gene>
<dbReference type="RefSeq" id="WP_286293106.1">
    <property type="nucleotide sequence ID" value="NZ_AP024718.1"/>
</dbReference>
<keyword evidence="1" id="KW-0143">Chaperone</keyword>
<proteinExistence type="predicted"/>
<dbReference type="Proteomes" id="UP001321450">
    <property type="component" value="Chromosome"/>
</dbReference>
<feature type="coiled-coil region" evidence="2">
    <location>
        <begin position="27"/>
        <end position="79"/>
    </location>
</feature>
<dbReference type="SUPFAM" id="SSF51064">
    <property type="entry name" value="Head domain of nucleotide exchange factor GrpE"/>
    <property type="match status" value="1"/>
</dbReference>
<name>A0AAU9CTW1_9GAMM</name>
<dbReference type="EMBL" id="AP024718">
    <property type="protein sequence ID" value="BCX88060.1"/>
    <property type="molecule type" value="Genomic_DNA"/>
</dbReference>
<dbReference type="AlphaFoldDB" id="A0AAU9CTW1"/>
<keyword evidence="4" id="KW-1185">Reference proteome</keyword>
<accession>A0AAU9CTW1</accession>
<evidence type="ECO:0000313" key="3">
    <source>
        <dbReference type="EMBL" id="BCX88060.1"/>
    </source>
</evidence>
<dbReference type="KEGG" id="meiy:MIN45_P0427"/>
<dbReference type="GO" id="GO:0042803">
    <property type="term" value="F:protein homodimerization activity"/>
    <property type="evidence" value="ECO:0007669"/>
    <property type="project" value="InterPro"/>
</dbReference>
<dbReference type="GO" id="GO:0000774">
    <property type="term" value="F:adenyl-nucleotide exchange factor activity"/>
    <property type="evidence" value="ECO:0007669"/>
    <property type="project" value="InterPro"/>
</dbReference>
<evidence type="ECO:0000256" key="2">
    <source>
        <dbReference type="SAM" id="Coils"/>
    </source>
</evidence>
<protein>
    <submittedName>
        <fullName evidence="3">Molecular chaperone GrpE</fullName>
    </submittedName>
</protein>
<keyword evidence="2" id="KW-0175">Coiled coil</keyword>